<evidence type="ECO:0000313" key="4">
    <source>
        <dbReference type="Proteomes" id="UP000236327"/>
    </source>
</evidence>
<dbReference type="Gene3D" id="2.40.390.10">
    <property type="entry name" value="CV3147-like"/>
    <property type="match status" value="1"/>
</dbReference>
<dbReference type="RefSeq" id="WP_103094206.1">
    <property type="nucleotide sequence ID" value="NZ_LYMM01000001.1"/>
</dbReference>
<evidence type="ECO:0008006" key="5">
    <source>
        <dbReference type="Google" id="ProtNLM"/>
    </source>
</evidence>
<comment type="caution">
    <text evidence="3">The sequence shown here is derived from an EMBL/GenBank/DDBJ whole genome shotgun (WGS) entry which is preliminary data.</text>
</comment>
<dbReference type="InterPro" id="IPR024071">
    <property type="entry name" value="S-Me-THD_C_sf"/>
</dbReference>
<proteinExistence type="predicted"/>
<gene>
    <name evidence="3" type="ORF">A8V01_01420</name>
</gene>
<evidence type="ECO:0000259" key="1">
    <source>
        <dbReference type="Pfam" id="PF06032"/>
    </source>
</evidence>
<dbReference type="InterPro" id="IPR027479">
    <property type="entry name" value="S-Me-THD_N_sf"/>
</dbReference>
<organism evidence="3 4">
    <name type="scientific">Novosphingobium guangzhouense</name>
    <dbReference type="NCBI Taxonomy" id="1850347"/>
    <lineage>
        <taxon>Bacteria</taxon>
        <taxon>Pseudomonadati</taxon>
        <taxon>Pseudomonadota</taxon>
        <taxon>Alphaproteobacteria</taxon>
        <taxon>Sphingomonadales</taxon>
        <taxon>Sphingomonadaceae</taxon>
        <taxon>Novosphingobium</taxon>
    </lineage>
</organism>
<dbReference type="OrthoDB" id="7441206at2"/>
<accession>A0A2K2G7B6</accession>
<evidence type="ECO:0000313" key="3">
    <source>
        <dbReference type="EMBL" id="PNU06927.1"/>
    </source>
</evidence>
<keyword evidence="4" id="KW-1185">Reference proteome</keyword>
<feature type="domain" description="S-Me-THD N-terminal" evidence="1">
    <location>
        <begin position="7"/>
        <end position="162"/>
    </location>
</feature>
<protein>
    <recommendedName>
        <fullName evidence="5">DUF917 domain-containing protein</fullName>
    </recommendedName>
</protein>
<dbReference type="SUPFAM" id="SSF160991">
    <property type="entry name" value="CV3147-like"/>
    <property type="match status" value="1"/>
</dbReference>
<dbReference type="Pfam" id="PF06032">
    <property type="entry name" value="S-Me-THD_N"/>
    <property type="match status" value="1"/>
</dbReference>
<feature type="domain" description="S-Me-THD-like C-terminal" evidence="2">
    <location>
        <begin position="165"/>
        <end position="358"/>
    </location>
</feature>
<evidence type="ECO:0000259" key="2">
    <source>
        <dbReference type="Pfam" id="PF20906"/>
    </source>
</evidence>
<name>A0A2K2G7B6_9SPHN</name>
<dbReference type="InterPro" id="IPR048350">
    <property type="entry name" value="S-Me-THD-like_C"/>
</dbReference>
<sequence length="367" mass="39059">MLLDRQAIGDLALGAAFLGSGGGGDPYYATLLAEAELERRGPFEVIGLDALADDALVVPCGWIGAPTVSVEKLPNGREAIDGLRRLEEIMGRRIDAVIPIEIGGSNGLAPLFAAARLGIPVLDCDGMGRAFPESQMAIFNIRGLSACPSILTDASGSLSLIETDDNLAHERLARALSVAVGGIAHLVEYPLTGREAKDHAIHGTITAARDVGAAIRTARGRSEDPFAAMFAALEATGLYPHAGVLFDGKITDIERETKDGFSVGRVVFESFDGASRMELDFQNENLMARRDGAVVAMVPDILTVMDRETADSITTERLKYGQRAKVVGAAAPAILREERALEFVGPRAFGYAQDYIPIEEIGAWLKP</sequence>
<dbReference type="AlphaFoldDB" id="A0A2K2G7B6"/>
<dbReference type="InterPro" id="IPR010318">
    <property type="entry name" value="S-Me-THD_N"/>
</dbReference>
<reference evidence="3 4" key="1">
    <citation type="submission" date="2016-05" db="EMBL/GenBank/DDBJ databases">
        <title>Complete genome sequence of Novosphingobium guangzhouense SA925(T).</title>
        <authorList>
            <person name="Sha S."/>
        </authorList>
    </citation>
    <scope>NUCLEOTIDE SEQUENCE [LARGE SCALE GENOMIC DNA]</scope>
    <source>
        <strain evidence="3 4">SA925</strain>
    </source>
</reference>
<dbReference type="EMBL" id="LYMM01000001">
    <property type="protein sequence ID" value="PNU06927.1"/>
    <property type="molecule type" value="Genomic_DNA"/>
</dbReference>
<dbReference type="Proteomes" id="UP000236327">
    <property type="component" value="Unassembled WGS sequence"/>
</dbReference>
<dbReference type="Gene3D" id="3.40.1610.10">
    <property type="entry name" value="CV3147-like domain"/>
    <property type="match status" value="1"/>
</dbReference>
<dbReference type="Pfam" id="PF20906">
    <property type="entry name" value="S-Me-THD_C"/>
    <property type="match status" value="1"/>
</dbReference>